<accession>A0A1M6G4V8</accession>
<evidence type="ECO:0000256" key="1">
    <source>
        <dbReference type="ARBA" id="ARBA00004651"/>
    </source>
</evidence>
<dbReference type="EMBL" id="FQZE01000010">
    <property type="protein sequence ID" value="SHJ05009.1"/>
    <property type="molecule type" value="Genomic_DNA"/>
</dbReference>
<dbReference type="Proteomes" id="UP000184050">
    <property type="component" value="Unassembled WGS sequence"/>
</dbReference>
<comment type="subcellular location">
    <subcellularLocation>
        <location evidence="1">Cell membrane</location>
        <topology evidence="1">Multi-pass membrane protein</topology>
    </subcellularLocation>
</comment>
<organism evidence="9 10">
    <name type="scientific">Tangfeifania diversioriginum</name>
    <dbReference type="NCBI Taxonomy" id="1168035"/>
    <lineage>
        <taxon>Bacteria</taxon>
        <taxon>Pseudomonadati</taxon>
        <taxon>Bacteroidota</taxon>
        <taxon>Bacteroidia</taxon>
        <taxon>Marinilabiliales</taxon>
        <taxon>Prolixibacteraceae</taxon>
        <taxon>Tangfeifania</taxon>
    </lineage>
</organism>
<feature type="transmembrane region" description="Helical" evidence="7">
    <location>
        <begin position="478"/>
        <end position="501"/>
    </location>
</feature>
<feature type="transmembrane region" description="Helical" evidence="7">
    <location>
        <begin position="130"/>
        <end position="155"/>
    </location>
</feature>
<dbReference type="Pfam" id="PF02554">
    <property type="entry name" value="CstA"/>
    <property type="match status" value="1"/>
</dbReference>
<feature type="transmembrane region" description="Helical" evidence="7">
    <location>
        <begin position="88"/>
        <end position="109"/>
    </location>
</feature>
<feature type="transmembrane region" description="Helical" evidence="7">
    <location>
        <begin position="405"/>
        <end position="422"/>
    </location>
</feature>
<evidence type="ECO:0000259" key="8">
    <source>
        <dbReference type="Pfam" id="PF02554"/>
    </source>
</evidence>
<dbReference type="PANTHER" id="PTHR30252:SF0">
    <property type="entry name" value="PEPTIDE TRANSPORTER CSTA"/>
    <property type="match status" value="1"/>
</dbReference>
<feature type="transmembrane region" description="Helical" evidence="7">
    <location>
        <begin position="508"/>
        <end position="527"/>
    </location>
</feature>
<dbReference type="STRING" id="1168035.SAMN05444280_11033"/>
<feature type="transmembrane region" description="Helical" evidence="7">
    <location>
        <begin position="6"/>
        <end position="26"/>
    </location>
</feature>
<feature type="transmembrane region" description="Helical" evidence="7">
    <location>
        <begin position="62"/>
        <end position="82"/>
    </location>
</feature>
<keyword evidence="5 7" id="KW-1133">Transmembrane helix</keyword>
<reference evidence="9 10" key="1">
    <citation type="submission" date="2016-11" db="EMBL/GenBank/DDBJ databases">
        <authorList>
            <person name="Jaros S."/>
            <person name="Januszkiewicz K."/>
            <person name="Wedrychowicz H."/>
        </authorList>
    </citation>
    <scope>NUCLEOTIDE SEQUENCE [LARGE SCALE GENOMIC DNA]</scope>
    <source>
        <strain evidence="9 10">DSM 27063</strain>
    </source>
</reference>
<dbReference type="PANTHER" id="PTHR30252">
    <property type="entry name" value="INNER MEMBRANE PEPTIDE TRANSPORTER"/>
    <property type="match status" value="1"/>
</dbReference>
<evidence type="ECO:0000256" key="5">
    <source>
        <dbReference type="ARBA" id="ARBA00022989"/>
    </source>
</evidence>
<evidence type="ECO:0000256" key="3">
    <source>
        <dbReference type="ARBA" id="ARBA00022475"/>
    </source>
</evidence>
<feature type="transmembrane region" description="Helical" evidence="7">
    <location>
        <begin position="452"/>
        <end position="472"/>
    </location>
</feature>
<evidence type="ECO:0000256" key="7">
    <source>
        <dbReference type="SAM" id="Phobius"/>
    </source>
</evidence>
<keyword evidence="6 7" id="KW-0472">Membrane</keyword>
<feature type="transmembrane region" description="Helical" evidence="7">
    <location>
        <begin position="539"/>
        <end position="563"/>
    </location>
</feature>
<keyword evidence="3" id="KW-1003">Cell membrane</keyword>
<feature type="transmembrane region" description="Helical" evidence="7">
    <location>
        <begin position="327"/>
        <end position="356"/>
    </location>
</feature>
<keyword evidence="4 7" id="KW-0812">Transmembrane</keyword>
<dbReference type="InterPro" id="IPR003706">
    <property type="entry name" value="CstA_N"/>
</dbReference>
<evidence type="ECO:0000256" key="4">
    <source>
        <dbReference type="ARBA" id="ARBA00022692"/>
    </source>
</evidence>
<evidence type="ECO:0000313" key="9">
    <source>
        <dbReference type="EMBL" id="SHJ05009.1"/>
    </source>
</evidence>
<dbReference type="GO" id="GO:0009267">
    <property type="term" value="P:cellular response to starvation"/>
    <property type="evidence" value="ECO:0007669"/>
    <property type="project" value="InterPro"/>
</dbReference>
<feature type="transmembrane region" description="Helical" evidence="7">
    <location>
        <begin position="161"/>
        <end position="179"/>
    </location>
</feature>
<keyword evidence="10" id="KW-1185">Reference proteome</keyword>
<gene>
    <name evidence="9" type="ORF">SAMN05444280_11033</name>
</gene>
<feature type="transmembrane region" description="Helical" evidence="7">
    <location>
        <begin position="251"/>
        <end position="269"/>
    </location>
</feature>
<feature type="transmembrane region" description="Helical" evidence="7">
    <location>
        <begin position="289"/>
        <end position="306"/>
    </location>
</feature>
<evidence type="ECO:0000313" key="10">
    <source>
        <dbReference type="Proteomes" id="UP000184050"/>
    </source>
</evidence>
<dbReference type="GO" id="GO:0005886">
    <property type="term" value="C:plasma membrane"/>
    <property type="evidence" value="ECO:0007669"/>
    <property type="project" value="UniProtKB-SubCell"/>
</dbReference>
<dbReference type="RefSeq" id="WP_073168239.1">
    <property type="nucleotide sequence ID" value="NZ_FQZE01000010.1"/>
</dbReference>
<feature type="transmembrane region" description="Helical" evidence="7">
    <location>
        <begin position="186"/>
        <end position="208"/>
    </location>
</feature>
<name>A0A1M6G4V8_9BACT</name>
<proteinExistence type="inferred from homology"/>
<feature type="transmembrane region" description="Helical" evidence="7">
    <location>
        <begin position="220"/>
        <end position="239"/>
    </location>
</feature>
<evidence type="ECO:0000256" key="2">
    <source>
        <dbReference type="ARBA" id="ARBA00007755"/>
    </source>
</evidence>
<sequence>MNSLVLALLAFVGYIIAYRLYGRYLWKKFFSTGKQQKMPSHEFNDGVDFVPSKKNIIFGHHFTTIAGLGPIVGPAIGIIWGWLPAFLWVFFGSIFMGGMHDFSTMFISGRNRGKTIGDLTGDVINPGTRYVFQFIMQLLLLIVLAVFAMIVGVLFVQYPEVVLPVWFQIPVAVWLGWKIRQGKSDLFYSIIAVILLYLSVLAGVYWFPPITVPPIMGSSVTTWALILYVYAFLASTIPVQKLLQPRDYINSHQLLVAIALILLGLFVAHPQVTAPAINHDAFNSSDVPAMMPLLFITIACGAISGFHSLASTGTTIKQVDKEEDTLFIGYGGMLTESFLAVLVILAVAAGLGLGLVKDGQLFTGSDAFYHHYESWATASGLAAKLEAFIVGSANLLESYGIPKDLGAAIIAVFIVSFANTTLDSSARIQRLSFQEIFKDKTGKVRKPFNNRYAATTVVVVVAMVLTFLQPGATGALMLWPLFGALNQLVAALALGVVVLYLIMKKRNFLLALIPMIFVLVMTVWAMIDNLLAFIDDRNYTLIVISLLILILTVWLLISGLKVLSSQKLKTRLNVG</sequence>
<dbReference type="InterPro" id="IPR051605">
    <property type="entry name" value="CstA"/>
</dbReference>
<protein>
    <submittedName>
        <fullName evidence="9">Carbon starvation protein</fullName>
    </submittedName>
</protein>
<feature type="domain" description="CstA N-terminal" evidence="8">
    <location>
        <begin position="2"/>
        <end position="525"/>
    </location>
</feature>
<dbReference type="AlphaFoldDB" id="A0A1M6G4V8"/>
<dbReference type="OrthoDB" id="9761224at2"/>
<evidence type="ECO:0000256" key="6">
    <source>
        <dbReference type="ARBA" id="ARBA00023136"/>
    </source>
</evidence>
<comment type="similarity">
    <text evidence="2">Belongs to the peptide transporter carbon starvation (CstA) (TC 2.A.114) family.</text>
</comment>